<dbReference type="Gene3D" id="2.40.10.120">
    <property type="match status" value="1"/>
</dbReference>
<organism evidence="3">
    <name type="scientific">marine sediment metagenome</name>
    <dbReference type="NCBI Taxonomy" id="412755"/>
    <lineage>
        <taxon>unclassified sequences</taxon>
        <taxon>metagenomes</taxon>
        <taxon>ecological metagenomes</taxon>
    </lineage>
</organism>
<dbReference type="EMBL" id="LAZR01000055">
    <property type="protein sequence ID" value="KKN97899.1"/>
    <property type="molecule type" value="Genomic_DNA"/>
</dbReference>
<protein>
    <recommendedName>
        <fullName evidence="2">Peptidoglycan binding-like domain-containing protein</fullName>
    </recommendedName>
</protein>
<comment type="caution">
    <text evidence="3">The sequence shown here is derived from an EMBL/GenBank/DDBJ whole genome shotgun (WGS) entry which is preliminary data.</text>
</comment>
<dbReference type="InterPro" id="IPR036365">
    <property type="entry name" value="PGBD-like_sf"/>
</dbReference>
<dbReference type="InterPro" id="IPR009003">
    <property type="entry name" value="Peptidase_S1_PA"/>
</dbReference>
<dbReference type="AlphaFoldDB" id="A0A0F9V1P1"/>
<feature type="compositionally biased region" description="Basic and acidic residues" evidence="1">
    <location>
        <begin position="168"/>
        <end position="186"/>
    </location>
</feature>
<feature type="region of interest" description="Disordered" evidence="1">
    <location>
        <begin position="158"/>
        <end position="186"/>
    </location>
</feature>
<reference evidence="3" key="1">
    <citation type="journal article" date="2015" name="Nature">
        <title>Complex archaea that bridge the gap between prokaryotes and eukaryotes.</title>
        <authorList>
            <person name="Spang A."/>
            <person name="Saw J.H."/>
            <person name="Jorgensen S.L."/>
            <person name="Zaremba-Niedzwiedzka K."/>
            <person name="Martijn J."/>
            <person name="Lind A.E."/>
            <person name="van Eijk R."/>
            <person name="Schleper C."/>
            <person name="Guy L."/>
            <person name="Ettema T.J."/>
        </authorList>
    </citation>
    <scope>NUCLEOTIDE SEQUENCE</scope>
</reference>
<evidence type="ECO:0000256" key="1">
    <source>
        <dbReference type="SAM" id="MobiDB-lite"/>
    </source>
</evidence>
<feature type="domain" description="Peptidoglycan binding-like" evidence="2">
    <location>
        <begin position="187"/>
        <end position="241"/>
    </location>
</feature>
<dbReference type="Gene3D" id="1.10.101.10">
    <property type="entry name" value="PGBD-like superfamily/PGBD"/>
    <property type="match status" value="1"/>
</dbReference>
<evidence type="ECO:0000313" key="3">
    <source>
        <dbReference type="EMBL" id="KKN97899.1"/>
    </source>
</evidence>
<dbReference type="SUPFAM" id="SSF50494">
    <property type="entry name" value="Trypsin-like serine proteases"/>
    <property type="match status" value="1"/>
</dbReference>
<sequence>MTRLFAALITALFIAPFAFAQSADDVVWIQVEAQPNLAAATERARAYSASLEDVNGFALGSGWYGIAVGPYVRDDAELLLRRYRQDGVIPRDSFIQLSDKFQQQFWPVGANVLNIPLISPIEPAAPNETQTDQEITQTTLPPAGEALDLEEALAAEAETTQVPVLPEPPKDETLSEARANERDLDSDAREQLQIALKWAGFYNAAIDGAFGRGTRGSMADWQEANGYDATGVLTTLQRAALLGQYNAVLEGLGLQTVRNTEAGIEMVMPTKVVTFDRFEPPFAHYNGTGDIDARVLLISQAGDQDTLFGLYDIMQTLEIVPEEGPRDRKSNSFELIGEDGRIVSQTQVSLENGEIKGFTLIWPAGDEDRRRRVITEMTKSFTRLSGTLDATAGSGDRQAVDLVSGLQIRSPNISRSGFFIDGRGTVATTSEAVQSCGRLTLDDETELEVLIDDTASGISLLKPRVALSPLDVAKFNTVPPRLQSEIAVAGFPYEGVLGSATVTYGTLADVRGLQGEENIARLALSARSGDAGGPILDSDGRVLGMLLPRADGARELPEDVAFAVEAKVIADLAQKAGVSVDTTVASTAIKPHDLREKAKGMTVLVSCWE</sequence>
<dbReference type="InterPro" id="IPR002477">
    <property type="entry name" value="Peptidoglycan-bd-like"/>
</dbReference>
<dbReference type="Pfam" id="PF13365">
    <property type="entry name" value="Trypsin_2"/>
    <property type="match status" value="1"/>
</dbReference>
<evidence type="ECO:0000259" key="2">
    <source>
        <dbReference type="Pfam" id="PF01471"/>
    </source>
</evidence>
<dbReference type="Pfam" id="PF01471">
    <property type="entry name" value="PG_binding_1"/>
    <property type="match status" value="1"/>
</dbReference>
<accession>A0A0F9V1P1</accession>
<gene>
    <name evidence="3" type="ORF">LCGC14_0154150</name>
</gene>
<dbReference type="SUPFAM" id="SSF47090">
    <property type="entry name" value="PGBD-like"/>
    <property type="match status" value="1"/>
</dbReference>
<proteinExistence type="predicted"/>
<dbReference type="InterPro" id="IPR036366">
    <property type="entry name" value="PGBDSf"/>
</dbReference>
<name>A0A0F9V1P1_9ZZZZ</name>